<evidence type="ECO:0000313" key="2">
    <source>
        <dbReference type="Proteomes" id="UP001152888"/>
    </source>
</evidence>
<sequence length="37" mass="4576">MSSYPILIRRSILTTSFFSICLWHLHSRKEYRHILRN</sequence>
<dbReference type="Proteomes" id="UP001152888">
    <property type="component" value="Unassembled WGS sequence"/>
</dbReference>
<protein>
    <submittedName>
        <fullName evidence="1">Uncharacterized protein</fullName>
    </submittedName>
</protein>
<dbReference type="EMBL" id="CAKOFQ010008153">
    <property type="protein sequence ID" value="CAH2012207.1"/>
    <property type="molecule type" value="Genomic_DNA"/>
</dbReference>
<accession>A0A9P0MA05</accession>
<proteinExistence type="predicted"/>
<gene>
    <name evidence="1" type="ORF">ACAOBT_LOCUS32693</name>
</gene>
<comment type="caution">
    <text evidence="1">The sequence shown here is derived from an EMBL/GenBank/DDBJ whole genome shotgun (WGS) entry which is preliminary data.</text>
</comment>
<organism evidence="1 2">
    <name type="scientific">Acanthoscelides obtectus</name>
    <name type="common">Bean weevil</name>
    <name type="synonym">Bruchus obtectus</name>
    <dbReference type="NCBI Taxonomy" id="200917"/>
    <lineage>
        <taxon>Eukaryota</taxon>
        <taxon>Metazoa</taxon>
        <taxon>Ecdysozoa</taxon>
        <taxon>Arthropoda</taxon>
        <taxon>Hexapoda</taxon>
        <taxon>Insecta</taxon>
        <taxon>Pterygota</taxon>
        <taxon>Neoptera</taxon>
        <taxon>Endopterygota</taxon>
        <taxon>Coleoptera</taxon>
        <taxon>Polyphaga</taxon>
        <taxon>Cucujiformia</taxon>
        <taxon>Chrysomeloidea</taxon>
        <taxon>Chrysomelidae</taxon>
        <taxon>Bruchinae</taxon>
        <taxon>Bruchini</taxon>
        <taxon>Acanthoscelides</taxon>
    </lineage>
</organism>
<name>A0A9P0MA05_ACAOB</name>
<reference evidence="1" key="1">
    <citation type="submission" date="2022-03" db="EMBL/GenBank/DDBJ databases">
        <authorList>
            <person name="Sayadi A."/>
        </authorList>
    </citation>
    <scope>NUCLEOTIDE SEQUENCE</scope>
</reference>
<keyword evidence="2" id="KW-1185">Reference proteome</keyword>
<dbReference type="AlphaFoldDB" id="A0A9P0MA05"/>
<evidence type="ECO:0000313" key="1">
    <source>
        <dbReference type="EMBL" id="CAH2012207.1"/>
    </source>
</evidence>